<reference evidence="2" key="2">
    <citation type="journal article" date="2015" name="Data Brief">
        <title>Shoot transcriptome of the giant reed, Arundo donax.</title>
        <authorList>
            <person name="Barrero R.A."/>
            <person name="Guerrero F.D."/>
            <person name="Moolhuijzen P."/>
            <person name="Goolsby J.A."/>
            <person name="Tidwell J."/>
            <person name="Bellgard S.E."/>
            <person name="Bellgard M.I."/>
        </authorList>
    </citation>
    <scope>NUCLEOTIDE SEQUENCE</scope>
    <source>
        <tissue evidence="2">Shoot tissue taken approximately 20 cm above the soil surface</tissue>
    </source>
</reference>
<dbReference type="AlphaFoldDB" id="A0A0A9CYL4"/>
<reference evidence="2" key="1">
    <citation type="submission" date="2014-09" db="EMBL/GenBank/DDBJ databases">
        <authorList>
            <person name="Magalhaes I.L.F."/>
            <person name="Oliveira U."/>
            <person name="Santos F.R."/>
            <person name="Vidigal T.H.D.A."/>
            <person name="Brescovit A.D."/>
            <person name="Santos A.J."/>
        </authorList>
    </citation>
    <scope>NUCLEOTIDE SEQUENCE</scope>
    <source>
        <tissue evidence="2">Shoot tissue taken approximately 20 cm above the soil surface</tissue>
    </source>
</reference>
<accession>A0A0A9CYL4</accession>
<evidence type="ECO:0000256" key="1">
    <source>
        <dbReference type="SAM" id="MobiDB-lite"/>
    </source>
</evidence>
<dbReference type="EMBL" id="GBRH01218382">
    <property type="protein sequence ID" value="JAD79513.1"/>
    <property type="molecule type" value="Transcribed_RNA"/>
</dbReference>
<feature type="compositionally biased region" description="Low complexity" evidence="1">
    <location>
        <begin position="104"/>
        <end position="129"/>
    </location>
</feature>
<organism evidence="2">
    <name type="scientific">Arundo donax</name>
    <name type="common">Giant reed</name>
    <name type="synonym">Donax arundinaceus</name>
    <dbReference type="NCBI Taxonomy" id="35708"/>
    <lineage>
        <taxon>Eukaryota</taxon>
        <taxon>Viridiplantae</taxon>
        <taxon>Streptophyta</taxon>
        <taxon>Embryophyta</taxon>
        <taxon>Tracheophyta</taxon>
        <taxon>Spermatophyta</taxon>
        <taxon>Magnoliopsida</taxon>
        <taxon>Liliopsida</taxon>
        <taxon>Poales</taxon>
        <taxon>Poaceae</taxon>
        <taxon>PACMAD clade</taxon>
        <taxon>Arundinoideae</taxon>
        <taxon>Arundineae</taxon>
        <taxon>Arundo</taxon>
    </lineage>
</organism>
<protein>
    <submittedName>
        <fullName evidence="2">Uncharacterized protein</fullName>
    </submittedName>
</protein>
<feature type="region of interest" description="Disordered" evidence="1">
    <location>
        <begin position="30"/>
        <end position="204"/>
    </location>
</feature>
<proteinExistence type="predicted"/>
<feature type="compositionally biased region" description="Basic residues" evidence="1">
    <location>
        <begin position="66"/>
        <end position="85"/>
    </location>
</feature>
<evidence type="ECO:0000313" key="2">
    <source>
        <dbReference type="EMBL" id="JAD79513.1"/>
    </source>
</evidence>
<name>A0A0A9CYL4_ARUDO</name>
<sequence>MSCSSSAEPEMDMYLAQLSPLFTVIHLSEPPFRAPLPLPTTDSFQSRPRSGHGEARPPAAPAPPLPRHRVGPRPRCAWPRRRRGAGGRVEPDPGRDRRAHPGARRVGAAAGAAGEAGQRQAAVPPRGARGAAGGVRDELPPVRRRGGPLGAERAVRGRRVRAGLDQHPPAHLLQAGGPRPLMARPSAAADSDRPVTTPLISFRG</sequence>